<comment type="catalytic activity">
    <reaction evidence="5 6">
        <text>octanoyl-[ACP] + L-lysyl-[protein] = N(6)-octanoyl-L-lysyl-[protein] + holo-[ACP] + H(+)</text>
        <dbReference type="Rhea" id="RHEA:17665"/>
        <dbReference type="Rhea" id="RHEA-COMP:9636"/>
        <dbReference type="Rhea" id="RHEA-COMP:9685"/>
        <dbReference type="Rhea" id="RHEA-COMP:9752"/>
        <dbReference type="Rhea" id="RHEA-COMP:9928"/>
        <dbReference type="ChEBI" id="CHEBI:15378"/>
        <dbReference type="ChEBI" id="CHEBI:29969"/>
        <dbReference type="ChEBI" id="CHEBI:64479"/>
        <dbReference type="ChEBI" id="CHEBI:78463"/>
        <dbReference type="ChEBI" id="CHEBI:78809"/>
        <dbReference type="EC" id="2.3.1.181"/>
    </reaction>
</comment>
<reference evidence="7 8" key="1">
    <citation type="journal article" date="2016" name="Microb. Cell Fact.">
        <title>Dissection of exopolysaccharide biosynthesis in Kozakia baliensis.</title>
        <authorList>
            <person name="Brandt J.U."/>
            <person name="Jakob F."/>
            <person name="Behr J."/>
            <person name="Geissler A.J."/>
            <person name="Vogel R.F."/>
        </authorList>
    </citation>
    <scope>NUCLEOTIDE SEQUENCE [LARGE SCALE GENOMIC DNA]</scope>
    <source>
        <strain evidence="7 8">DSM 14400</strain>
    </source>
</reference>
<dbReference type="HAMAP" id="MF_00013">
    <property type="entry name" value="LipB"/>
    <property type="match status" value="1"/>
</dbReference>
<evidence type="ECO:0000256" key="5">
    <source>
        <dbReference type="HAMAP-Rule" id="MF_00013"/>
    </source>
</evidence>
<comment type="function">
    <text evidence="4 5 6">Catalyzes the transfer of endogenously produced octanoic acid from octanoyl-acyl-carrier-protein onto the lipoyl domains of lipoate-dependent enzymes. Lipoyl-ACP can also act as a substrate although octanoyl-ACP is likely to be the physiological substrate.</text>
</comment>
<dbReference type="InterPro" id="IPR000544">
    <property type="entry name" value="Octanoyltransferase"/>
</dbReference>
<dbReference type="Proteomes" id="UP000179145">
    <property type="component" value="Chromosome"/>
</dbReference>
<evidence type="ECO:0000256" key="2">
    <source>
        <dbReference type="ARBA" id="ARBA00022679"/>
    </source>
</evidence>
<proteinExistence type="inferred from homology"/>
<dbReference type="Gene3D" id="3.30.930.10">
    <property type="entry name" value="Bira Bifunctional Protein, Domain 2"/>
    <property type="match status" value="1"/>
</dbReference>
<keyword evidence="8" id="KW-1185">Reference proteome</keyword>
<dbReference type="GO" id="GO:0009249">
    <property type="term" value="P:protein lipoylation"/>
    <property type="evidence" value="ECO:0007669"/>
    <property type="project" value="InterPro"/>
</dbReference>
<organism evidence="7 8">
    <name type="scientific">Kozakia baliensis</name>
    <dbReference type="NCBI Taxonomy" id="153496"/>
    <lineage>
        <taxon>Bacteria</taxon>
        <taxon>Pseudomonadati</taxon>
        <taxon>Pseudomonadota</taxon>
        <taxon>Alphaproteobacteria</taxon>
        <taxon>Acetobacterales</taxon>
        <taxon>Acetobacteraceae</taxon>
        <taxon>Kozakia</taxon>
    </lineage>
</organism>
<dbReference type="InterPro" id="IPR004143">
    <property type="entry name" value="BPL_LPL_catalytic"/>
</dbReference>
<dbReference type="PROSITE" id="PS51733">
    <property type="entry name" value="BPL_LPL_CATALYTIC"/>
    <property type="match status" value="1"/>
</dbReference>
<feature type="binding site" evidence="5">
    <location>
        <begin position="83"/>
        <end position="90"/>
    </location>
    <ligand>
        <name>substrate</name>
    </ligand>
</feature>
<dbReference type="RefSeq" id="WP_070402735.1">
    <property type="nucleotide sequence ID" value="NZ_BJVW01000003.1"/>
</dbReference>
<dbReference type="GO" id="GO:0033819">
    <property type="term" value="F:lipoyl(octanoyl) transferase activity"/>
    <property type="evidence" value="ECO:0007669"/>
    <property type="project" value="UniProtKB-EC"/>
</dbReference>
<dbReference type="NCBIfam" id="TIGR00214">
    <property type="entry name" value="lipB"/>
    <property type="match status" value="1"/>
</dbReference>
<dbReference type="PIRSF" id="PIRSF016262">
    <property type="entry name" value="LPLase"/>
    <property type="match status" value="1"/>
</dbReference>
<dbReference type="CDD" id="cd16444">
    <property type="entry name" value="LipB"/>
    <property type="match status" value="1"/>
</dbReference>
<evidence type="ECO:0000313" key="7">
    <source>
        <dbReference type="EMBL" id="AOX17047.1"/>
    </source>
</evidence>
<evidence type="ECO:0000313" key="8">
    <source>
        <dbReference type="Proteomes" id="UP000179145"/>
    </source>
</evidence>
<keyword evidence="7" id="KW-0436">Ligase</keyword>
<evidence type="ECO:0000256" key="3">
    <source>
        <dbReference type="ARBA" id="ARBA00023315"/>
    </source>
</evidence>
<evidence type="ECO:0000256" key="1">
    <source>
        <dbReference type="ARBA" id="ARBA00004821"/>
    </source>
</evidence>
<feature type="binding site" evidence="5">
    <location>
        <begin position="174"/>
        <end position="176"/>
    </location>
    <ligand>
        <name>substrate</name>
    </ligand>
</feature>
<keyword evidence="3 5" id="KW-0012">Acyltransferase</keyword>
<dbReference type="EC" id="2.3.1.181" evidence="5 6"/>
<dbReference type="NCBIfam" id="NF010921">
    <property type="entry name" value="PRK14341.1"/>
    <property type="match status" value="1"/>
</dbReference>
<feature type="active site" description="Acyl-thioester intermediate" evidence="5">
    <location>
        <position position="192"/>
    </location>
</feature>
<name>A0A1D8UU75_9PROT</name>
<dbReference type="KEGG" id="kba:A0U89_07690"/>
<keyword evidence="5" id="KW-0963">Cytoplasm</keyword>
<feature type="site" description="Lowers pKa of active site Cys" evidence="5">
    <location>
        <position position="158"/>
    </location>
</feature>
<keyword evidence="2 5" id="KW-0808">Transferase</keyword>
<comment type="miscellaneous">
    <text evidence="5">In the reaction, the free carboxyl group of octanoic acid is attached via an amide linkage to the epsilon-amino group of a specific lysine residue of lipoyl domains of lipoate-dependent enzymes.</text>
</comment>
<feature type="binding site" evidence="5">
    <location>
        <begin position="161"/>
        <end position="163"/>
    </location>
    <ligand>
        <name>substrate</name>
    </ligand>
</feature>
<evidence type="ECO:0000256" key="4">
    <source>
        <dbReference type="ARBA" id="ARBA00024732"/>
    </source>
</evidence>
<dbReference type="PANTHER" id="PTHR10993">
    <property type="entry name" value="OCTANOYLTRANSFERASE"/>
    <property type="match status" value="1"/>
</dbReference>
<dbReference type="STRING" id="153496.A0U89_07690"/>
<comment type="subcellular location">
    <subcellularLocation>
        <location evidence="5">Cytoplasm</location>
    </subcellularLocation>
</comment>
<protein>
    <recommendedName>
        <fullName evidence="5 6">Octanoyltransferase</fullName>
        <ecNumber evidence="5 6">2.3.1.181</ecNumber>
    </recommendedName>
    <alternativeName>
        <fullName evidence="5">Lipoate-protein ligase B</fullName>
    </alternativeName>
    <alternativeName>
        <fullName evidence="5">Lipoyl/octanoyl transferase</fullName>
    </alternativeName>
    <alternativeName>
        <fullName evidence="5">Octanoyl-[acyl-carrier-protein]-protein N-octanoyltransferase</fullName>
    </alternativeName>
</protein>
<dbReference type="PANTHER" id="PTHR10993:SF7">
    <property type="entry name" value="LIPOYLTRANSFERASE 2, MITOCHONDRIAL-RELATED"/>
    <property type="match status" value="1"/>
</dbReference>
<evidence type="ECO:0000256" key="6">
    <source>
        <dbReference type="PIRNR" id="PIRNR016262"/>
    </source>
</evidence>
<dbReference type="GO" id="GO:0016874">
    <property type="term" value="F:ligase activity"/>
    <property type="evidence" value="ECO:0007669"/>
    <property type="project" value="UniProtKB-KW"/>
</dbReference>
<dbReference type="OrthoDB" id="9787061at2"/>
<dbReference type="GO" id="GO:0005737">
    <property type="term" value="C:cytoplasm"/>
    <property type="evidence" value="ECO:0007669"/>
    <property type="project" value="UniProtKB-SubCell"/>
</dbReference>
<comment type="pathway">
    <text evidence="1 5 6">Protein modification; protein lipoylation via endogenous pathway; protein N(6)-(lipoyl)lysine from octanoyl-[acyl-carrier-protein]: step 1/2.</text>
</comment>
<dbReference type="UniPathway" id="UPA00538">
    <property type="reaction ID" value="UER00592"/>
</dbReference>
<dbReference type="EMBL" id="CP014674">
    <property type="protein sequence ID" value="AOX17047.1"/>
    <property type="molecule type" value="Genomic_DNA"/>
</dbReference>
<dbReference type="Pfam" id="PF21948">
    <property type="entry name" value="LplA-B_cat"/>
    <property type="match status" value="1"/>
</dbReference>
<gene>
    <name evidence="5" type="primary">lipB</name>
    <name evidence="7" type="ORF">A0U89_07690</name>
</gene>
<dbReference type="AlphaFoldDB" id="A0A1D8UU75"/>
<dbReference type="InterPro" id="IPR045864">
    <property type="entry name" value="aa-tRNA-synth_II/BPL/LPL"/>
</dbReference>
<comment type="similarity">
    <text evidence="5 6">Belongs to the LipB family.</text>
</comment>
<dbReference type="SUPFAM" id="SSF55681">
    <property type="entry name" value="Class II aaRS and biotin synthetases"/>
    <property type="match status" value="1"/>
</dbReference>
<accession>A0A1D8UU75</accession>
<sequence>MHEPRAIVSDEIYDKILWEKSEKLIPYPEAIHFMEERKHAIRAESAAELLWFLEHPAVFTAGTSARDEDLINPHGFDTYNAGRGGQWTYHGPRQRVVYLMLDLQRPHGPTPPRDLRAFVQSLEQWIIASLMQLGIKGEVREGRVGVWVIDPPTGREAKIAALGIRISRWVSWHGVSINFNPDLSHFDGIVPCGIREFGVTSIQRFNPDLTMADLDAALLENWPTFFGAQPVFNQPSGGEKVPAGKTVPS</sequence>
<dbReference type="eggNOG" id="COG0321">
    <property type="taxonomic scope" value="Bacteria"/>
</dbReference>